<evidence type="ECO:0000256" key="4">
    <source>
        <dbReference type="ARBA" id="ARBA00023239"/>
    </source>
</evidence>
<keyword evidence="7" id="KW-0175">Coiled coil</keyword>
<dbReference type="Proteomes" id="UP001187471">
    <property type="component" value="Unassembled WGS sequence"/>
</dbReference>
<dbReference type="Gene3D" id="1.50.10.160">
    <property type="match status" value="1"/>
</dbReference>
<reference evidence="10" key="1">
    <citation type="submission" date="2022-12" db="EMBL/GenBank/DDBJ databases">
        <title>Draft genome assemblies for two species of Escallonia (Escalloniales).</title>
        <authorList>
            <person name="Chanderbali A."/>
            <person name="Dervinis C."/>
            <person name="Anghel I."/>
            <person name="Soltis D."/>
            <person name="Soltis P."/>
            <person name="Zapata F."/>
        </authorList>
    </citation>
    <scope>NUCLEOTIDE SEQUENCE</scope>
    <source>
        <strain evidence="10">UCBG92.1500</strain>
        <tissue evidence="10">Leaf</tissue>
    </source>
</reference>
<dbReference type="FunFam" id="1.50.10.130:FF:000002">
    <property type="entry name" value="Ent-copalyl diphosphate synthase, chloroplastic"/>
    <property type="match status" value="1"/>
</dbReference>
<dbReference type="Gene3D" id="1.10.600.10">
    <property type="entry name" value="Farnesyl Diphosphate Synthase"/>
    <property type="match status" value="1"/>
</dbReference>
<dbReference type="AlphaFoldDB" id="A0AA88QN41"/>
<keyword evidence="4" id="KW-0456">Lyase</keyword>
<dbReference type="GO" id="GO:0033331">
    <property type="term" value="P:ent-kaurene metabolic process"/>
    <property type="evidence" value="ECO:0007669"/>
    <property type="project" value="UniProtKB-ARBA"/>
</dbReference>
<accession>A0AA88QN41</accession>
<comment type="cofactor">
    <cofactor evidence="1">
        <name>Mg(2+)</name>
        <dbReference type="ChEBI" id="CHEBI:18420"/>
    </cofactor>
</comment>
<dbReference type="InterPro" id="IPR001906">
    <property type="entry name" value="Terpene_synth_N"/>
</dbReference>
<comment type="caution">
    <text evidence="10">The sequence shown here is derived from an EMBL/GenBank/DDBJ whole genome shotgun (WGS) entry which is preliminary data.</text>
</comment>
<gene>
    <name evidence="10" type="ORF">RJ640_030157</name>
</gene>
<dbReference type="PANTHER" id="PTHR31739">
    <property type="entry name" value="ENT-COPALYL DIPHOSPHATE SYNTHASE, CHLOROPLASTIC"/>
    <property type="match status" value="1"/>
</dbReference>
<sequence>MESSLLSIQALVTKIKLETFSPKNDLYSFVSPSAYDTAWLAMVQDPKERGRPLFKGCLDWVMSNQKEEGYWGVSSADGLPTIDTLPATLACLVALKTWNASDEGVEKGLAFVHANTKILVDVNYQHLPRWFVIVFPGMVELARATGLDLFMQDELKGVISSIFKERQRIFETFVTDLTLFKIMNYREKPVDKFQYPPIFSYLEALPSTYEIDEQATVSHLSENGSIFNSPSATACAYMATGNQKCMDYLESLAQRCPYGVPSMYPMDGGLIKLSMVDHIQKLGLAEHFQEDIDEILEQFRNRKKQLSEPRGTDDALAKIYKDSLAFRLLRMHGYNITPWSFCWFLNHEDILDHLEQNCEHFRSLIYNVYRATDVIFAGEYELEEARMFSRKLLEKTMKSSMAYDNFVTCPSFRGVIEQELSLPWIARLDHLDHRMWIEENRVSPLWTGKASFYRLTCLQDENIMQLAMENFKFRQLIYRNELEELKRWSKVTGLCDMGFGREKTTYCYFAVAASSCLPRDSLVRMIVAKSAILITVADDFFDMKGALDELQELTEAVQRWDGKGLRGPSKVIFAALVDFVTEIATEFLHQQGSDITRYLQDIWRETFSSWLLETTWSNTGYIPSADEYLRVGMTSIATHTIVLPSSCFLSPRLPDDKLKTNHYETITKLLMAMARLLNDIQSYQKEQEEGKMNLVLLHLKANPDGDIEDSIGYVKNILDEKRKELLQHVLMDELSDLPKPCKHLHLSCLKVFQMFFDSSNRFDSNTELLQDIKKAIYDPPEYRILKPIRPQRCSRGVTTQKGSTVHAHFNRTFTSYGSKSPKIFATVDDGRKLLIPPRFNFCYI</sequence>
<dbReference type="Pfam" id="PF01397">
    <property type="entry name" value="Terpene_synth"/>
    <property type="match status" value="1"/>
</dbReference>
<evidence type="ECO:0000256" key="5">
    <source>
        <dbReference type="ARBA" id="ARBA00050853"/>
    </source>
</evidence>
<dbReference type="Pfam" id="PF03936">
    <property type="entry name" value="Terpene_synth_C"/>
    <property type="match status" value="1"/>
</dbReference>
<dbReference type="InterPro" id="IPR008949">
    <property type="entry name" value="Isoprenoid_synthase_dom_sf"/>
</dbReference>
<evidence type="ECO:0000256" key="7">
    <source>
        <dbReference type="SAM" id="Coils"/>
    </source>
</evidence>
<dbReference type="GO" id="GO:0009899">
    <property type="term" value="F:ent-kaurene synthase activity"/>
    <property type="evidence" value="ECO:0007669"/>
    <property type="project" value="UniProtKB-EC"/>
</dbReference>
<evidence type="ECO:0000256" key="1">
    <source>
        <dbReference type="ARBA" id="ARBA00001946"/>
    </source>
</evidence>
<feature type="domain" description="Terpene synthase N-terminal" evidence="8">
    <location>
        <begin position="222"/>
        <end position="401"/>
    </location>
</feature>
<evidence type="ECO:0000256" key="6">
    <source>
        <dbReference type="ARBA" id="ARBA00066670"/>
    </source>
</evidence>
<keyword evidence="3" id="KW-0460">Magnesium</keyword>
<keyword evidence="2" id="KW-0479">Metal-binding</keyword>
<dbReference type="InterPro" id="IPR050148">
    <property type="entry name" value="Terpene_synthase-like"/>
</dbReference>
<dbReference type="SFLD" id="SFLDG01014">
    <property type="entry name" value="Terpene_Cyclase_Like_1_N-term"/>
    <property type="match status" value="1"/>
</dbReference>
<dbReference type="SUPFAM" id="SSF48239">
    <property type="entry name" value="Terpenoid cyclases/Protein prenyltransferases"/>
    <property type="match status" value="2"/>
</dbReference>
<dbReference type="InterPro" id="IPR008930">
    <property type="entry name" value="Terpenoid_cyclase/PrenylTrfase"/>
</dbReference>
<dbReference type="EMBL" id="JAVXUO010002773">
    <property type="protein sequence ID" value="KAK2969848.1"/>
    <property type="molecule type" value="Genomic_DNA"/>
</dbReference>
<dbReference type="InterPro" id="IPR036965">
    <property type="entry name" value="Terpene_synth_N_sf"/>
</dbReference>
<name>A0AA88QN41_9ASTE</name>
<evidence type="ECO:0000313" key="10">
    <source>
        <dbReference type="EMBL" id="KAK2969848.1"/>
    </source>
</evidence>
<evidence type="ECO:0000256" key="2">
    <source>
        <dbReference type="ARBA" id="ARBA00022723"/>
    </source>
</evidence>
<feature type="coiled-coil region" evidence="7">
    <location>
        <begin position="666"/>
        <end position="693"/>
    </location>
</feature>
<evidence type="ECO:0000313" key="11">
    <source>
        <dbReference type="Proteomes" id="UP001187471"/>
    </source>
</evidence>
<dbReference type="EC" id="4.2.3.19" evidence="6"/>
<dbReference type="Gene3D" id="1.50.10.130">
    <property type="entry name" value="Terpene synthase, N-terminal domain"/>
    <property type="match status" value="1"/>
</dbReference>
<organism evidence="10 11">
    <name type="scientific">Escallonia rubra</name>
    <dbReference type="NCBI Taxonomy" id="112253"/>
    <lineage>
        <taxon>Eukaryota</taxon>
        <taxon>Viridiplantae</taxon>
        <taxon>Streptophyta</taxon>
        <taxon>Embryophyta</taxon>
        <taxon>Tracheophyta</taxon>
        <taxon>Spermatophyta</taxon>
        <taxon>Magnoliopsida</taxon>
        <taxon>eudicotyledons</taxon>
        <taxon>Gunneridae</taxon>
        <taxon>Pentapetalae</taxon>
        <taxon>asterids</taxon>
        <taxon>campanulids</taxon>
        <taxon>Escalloniales</taxon>
        <taxon>Escalloniaceae</taxon>
        <taxon>Escallonia</taxon>
    </lineage>
</organism>
<evidence type="ECO:0000259" key="9">
    <source>
        <dbReference type="Pfam" id="PF03936"/>
    </source>
</evidence>
<evidence type="ECO:0000256" key="3">
    <source>
        <dbReference type="ARBA" id="ARBA00022842"/>
    </source>
</evidence>
<keyword evidence="11" id="KW-1185">Reference proteome</keyword>
<dbReference type="SUPFAM" id="SSF48576">
    <property type="entry name" value="Terpenoid synthases"/>
    <property type="match status" value="1"/>
</dbReference>
<comment type="catalytic activity">
    <reaction evidence="5">
        <text>ent-copalyl diphosphate = ent-kaur-16-ene + diphosphate</text>
        <dbReference type="Rhea" id="RHEA:22220"/>
        <dbReference type="ChEBI" id="CHEBI:15415"/>
        <dbReference type="ChEBI" id="CHEBI:33019"/>
        <dbReference type="ChEBI" id="CHEBI:58553"/>
        <dbReference type="EC" id="4.2.3.19"/>
    </reaction>
    <physiologicalReaction direction="left-to-right" evidence="5">
        <dbReference type="Rhea" id="RHEA:22221"/>
    </physiologicalReaction>
</comment>
<protein>
    <recommendedName>
        <fullName evidence="6">ent-kaurene synthase</fullName>
        <ecNumber evidence="6">4.2.3.19</ecNumber>
    </recommendedName>
</protein>
<dbReference type="FunFam" id="1.10.600.10:FF:000036">
    <property type="entry name" value="cis-abienol synthase, chloroplastic"/>
    <property type="match status" value="1"/>
</dbReference>
<dbReference type="GO" id="GO:0016102">
    <property type="term" value="P:diterpenoid biosynthetic process"/>
    <property type="evidence" value="ECO:0007669"/>
    <property type="project" value="TreeGrafter"/>
</dbReference>
<evidence type="ECO:0000259" key="8">
    <source>
        <dbReference type="Pfam" id="PF01397"/>
    </source>
</evidence>
<dbReference type="InterPro" id="IPR005630">
    <property type="entry name" value="Terpene_synthase_metal-bd"/>
</dbReference>
<dbReference type="GO" id="GO:0000287">
    <property type="term" value="F:magnesium ion binding"/>
    <property type="evidence" value="ECO:0007669"/>
    <property type="project" value="InterPro"/>
</dbReference>
<dbReference type="PANTHER" id="PTHR31739:SF25">
    <property type="entry name" value="(E,E)-GERANYLLINALOOL SYNTHASE"/>
    <property type="match status" value="1"/>
</dbReference>
<proteinExistence type="predicted"/>
<feature type="domain" description="Terpene synthase metal-binding" evidence="9">
    <location>
        <begin position="496"/>
        <end position="724"/>
    </location>
</feature>